<dbReference type="EMBL" id="LAVV01013493">
    <property type="protein sequence ID" value="KNZ45604.1"/>
    <property type="molecule type" value="Genomic_DNA"/>
</dbReference>
<dbReference type="VEuPathDB" id="FungiDB:VP01_799g2"/>
<dbReference type="OrthoDB" id="9345291at2759"/>
<reference evidence="1 2" key="1">
    <citation type="submission" date="2015-08" db="EMBL/GenBank/DDBJ databases">
        <title>Next Generation Sequencing and Analysis of the Genome of Puccinia sorghi L Schw, the Causal Agent of Maize Common Rust.</title>
        <authorList>
            <person name="Rochi L."/>
            <person name="Burguener G."/>
            <person name="Darino M."/>
            <person name="Turjanski A."/>
            <person name="Kreff E."/>
            <person name="Dieguez M.J."/>
            <person name="Sacco F."/>
        </authorList>
    </citation>
    <scope>NUCLEOTIDE SEQUENCE [LARGE SCALE GENOMIC DNA]</scope>
    <source>
        <strain evidence="1 2">RO10H11247</strain>
    </source>
</reference>
<comment type="caution">
    <text evidence="1">The sequence shown here is derived from an EMBL/GenBank/DDBJ whole genome shotgun (WGS) entry which is preliminary data.</text>
</comment>
<sequence>MFDEFVDLVFEALNKKNGKIVYKCNVFFKRTFLEEDVKAHLRSKTNRDKQSGDSPWYPFLIKRYYLMTCLILGQLHSIMNHDFYPTICSILSTHNIDYPHWKILTRLKTRFTPIRFKI</sequence>
<evidence type="ECO:0000313" key="1">
    <source>
        <dbReference type="EMBL" id="KNZ45604.1"/>
    </source>
</evidence>
<gene>
    <name evidence="1" type="ORF">VP01_799g2</name>
</gene>
<evidence type="ECO:0000313" key="2">
    <source>
        <dbReference type="Proteomes" id="UP000037035"/>
    </source>
</evidence>
<protein>
    <submittedName>
        <fullName evidence="1">Uncharacterized protein</fullName>
    </submittedName>
</protein>
<organism evidence="1 2">
    <name type="scientific">Puccinia sorghi</name>
    <dbReference type="NCBI Taxonomy" id="27349"/>
    <lineage>
        <taxon>Eukaryota</taxon>
        <taxon>Fungi</taxon>
        <taxon>Dikarya</taxon>
        <taxon>Basidiomycota</taxon>
        <taxon>Pucciniomycotina</taxon>
        <taxon>Pucciniomycetes</taxon>
        <taxon>Pucciniales</taxon>
        <taxon>Pucciniaceae</taxon>
        <taxon>Puccinia</taxon>
    </lineage>
</organism>
<accession>A0A0L6UAN0</accession>
<proteinExistence type="predicted"/>
<dbReference type="AlphaFoldDB" id="A0A0L6UAN0"/>
<dbReference type="Proteomes" id="UP000037035">
    <property type="component" value="Unassembled WGS sequence"/>
</dbReference>
<keyword evidence="2" id="KW-1185">Reference proteome</keyword>
<name>A0A0L6UAN0_9BASI</name>